<dbReference type="GO" id="GO:0003700">
    <property type="term" value="F:DNA-binding transcription factor activity"/>
    <property type="evidence" value="ECO:0007669"/>
    <property type="project" value="InterPro"/>
</dbReference>
<keyword evidence="2" id="KW-0238">DNA-binding</keyword>
<dbReference type="EMBL" id="FQVL01000001">
    <property type="protein sequence ID" value="SHE49550.1"/>
    <property type="molecule type" value="Genomic_DNA"/>
</dbReference>
<evidence type="ECO:0000256" key="3">
    <source>
        <dbReference type="ARBA" id="ARBA00023163"/>
    </source>
</evidence>
<accession>A0A1M4TYQ6</accession>
<dbReference type="InterPro" id="IPR036390">
    <property type="entry name" value="WH_DNA-bd_sf"/>
</dbReference>
<keyword evidence="3" id="KW-0804">Transcription</keyword>
<dbReference type="SUPFAM" id="SSF46785">
    <property type="entry name" value="Winged helix' DNA-binding domain"/>
    <property type="match status" value="1"/>
</dbReference>
<keyword evidence="6" id="KW-1185">Reference proteome</keyword>
<dbReference type="Gene3D" id="1.10.10.10">
    <property type="entry name" value="Winged helix-like DNA-binding domain superfamily/Winged helix DNA-binding domain"/>
    <property type="match status" value="1"/>
</dbReference>
<dbReference type="PANTHER" id="PTHR33154">
    <property type="entry name" value="TRANSCRIPTIONAL REGULATOR, ARSR FAMILY"/>
    <property type="match status" value="1"/>
</dbReference>
<proteinExistence type="predicted"/>
<protein>
    <submittedName>
        <fullName evidence="5">Transcriptional regulator, ArsR family</fullName>
    </submittedName>
</protein>
<dbReference type="InterPro" id="IPR051081">
    <property type="entry name" value="HTH_MetalResp_TranReg"/>
</dbReference>
<evidence type="ECO:0000256" key="1">
    <source>
        <dbReference type="ARBA" id="ARBA00023015"/>
    </source>
</evidence>
<evidence type="ECO:0000259" key="4">
    <source>
        <dbReference type="PROSITE" id="PS50987"/>
    </source>
</evidence>
<dbReference type="InterPro" id="IPR036388">
    <property type="entry name" value="WH-like_DNA-bd_sf"/>
</dbReference>
<name>A0A1M4TYQ6_9BACL</name>
<dbReference type="CDD" id="cd00090">
    <property type="entry name" value="HTH_ARSR"/>
    <property type="match status" value="1"/>
</dbReference>
<dbReference type="InterPro" id="IPR011991">
    <property type="entry name" value="ArsR-like_HTH"/>
</dbReference>
<dbReference type="SMART" id="SM00418">
    <property type="entry name" value="HTH_ARSR"/>
    <property type="match status" value="1"/>
</dbReference>
<dbReference type="GO" id="GO:0003677">
    <property type="term" value="F:DNA binding"/>
    <property type="evidence" value="ECO:0007669"/>
    <property type="project" value="UniProtKB-KW"/>
</dbReference>
<evidence type="ECO:0000313" key="5">
    <source>
        <dbReference type="EMBL" id="SHE49550.1"/>
    </source>
</evidence>
<gene>
    <name evidence="5" type="ORF">SAMN05444392_101713</name>
</gene>
<dbReference type="PANTHER" id="PTHR33154:SF33">
    <property type="entry name" value="TRANSCRIPTIONAL REPRESSOR SDPR"/>
    <property type="match status" value="1"/>
</dbReference>
<dbReference type="PROSITE" id="PS50987">
    <property type="entry name" value="HTH_ARSR_2"/>
    <property type="match status" value="1"/>
</dbReference>
<dbReference type="RefSeq" id="WP_073152047.1">
    <property type="nucleotide sequence ID" value="NZ_FQVL01000001.1"/>
</dbReference>
<sequence>MKTIDESLLAKPAKVLSDPIRIKILHLLKNGRDETCLAPICNEVPTALCPTDLQFKLDQITSSKLSYHLRLLKEEKFITEQREGKRIYYCLQPERVKEVMELLSDLL</sequence>
<organism evidence="5 6">
    <name type="scientific">Seinonella peptonophila</name>
    <dbReference type="NCBI Taxonomy" id="112248"/>
    <lineage>
        <taxon>Bacteria</taxon>
        <taxon>Bacillati</taxon>
        <taxon>Bacillota</taxon>
        <taxon>Bacilli</taxon>
        <taxon>Bacillales</taxon>
        <taxon>Thermoactinomycetaceae</taxon>
        <taxon>Seinonella</taxon>
    </lineage>
</organism>
<reference evidence="5 6" key="1">
    <citation type="submission" date="2016-11" db="EMBL/GenBank/DDBJ databases">
        <authorList>
            <person name="Jaros S."/>
            <person name="Januszkiewicz K."/>
            <person name="Wedrychowicz H."/>
        </authorList>
    </citation>
    <scope>NUCLEOTIDE SEQUENCE [LARGE SCALE GENOMIC DNA]</scope>
    <source>
        <strain evidence="5 6">DSM 44666</strain>
    </source>
</reference>
<dbReference type="InterPro" id="IPR001845">
    <property type="entry name" value="HTH_ArsR_DNA-bd_dom"/>
</dbReference>
<dbReference type="OrthoDB" id="9798835at2"/>
<keyword evidence="1" id="KW-0805">Transcription regulation</keyword>
<dbReference type="AlphaFoldDB" id="A0A1M4TYQ6"/>
<evidence type="ECO:0000256" key="2">
    <source>
        <dbReference type="ARBA" id="ARBA00023125"/>
    </source>
</evidence>
<evidence type="ECO:0000313" key="6">
    <source>
        <dbReference type="Proteomes" id="UP000184476"/>
    </source>
</evidence>
<dbReference type="Proteomes" id="UP000184476">
    <property type="component" value="Unassembled WGS sequence"/>
</dbReference>
<feature type="domain" description="HTH arsR-type" evidence="4">
    <location>
        <begin position="1"/>
        <end position="107"/>
    </location>
</feature>